<dbReference type="GO" id="GO:0005524">
    <property type="term" value="F:ATP binding"/>
    <property type="evidence" value="ECO:0007669"/>
    <property type="project" value="UniProtKB-UniRule"/>
</dbReference>
<dbReference type="SMART" id="SM00220">
    <property type="entry name" value="S_TKc"/>
    <property type="match status" value="1"/>
</dbReference>
<dbReference type="SUPFAM" id="SSF56112">
    <property type="entry name" value="Protein kinase-like (PK-like)"/>
    <property type="match status" value="1"/>
</dbReference>
<dbReference type="EC" id="2.7.11.1" evidence="2"/>
<evidence type="ECO:0000256" key="4">
    <source>
        <dbReference type="ARBA" id="ARBA00022679"/>
    </source>
</evidence>
<evidence type="ECO:0000256" key="6">
    <source>
        <dbReference type="ARBA" id="ARBA00022729"/>
    </source>
</evidence>
<evidence type="ECO:0000256" key="9">
    <source>
        <dbReference type="ARBA" id="ARBA00022840"/>
    </source>
</evidence>
<evidence type="ECO:0000256" key="11">
    <source>
        <dbReference type="ARBA" id="ARBA00023136"/>
    </source>
</evidence>
<feature type="chain" id="PRO_5042868527" description="non-specific serine/threonine protein kinase" evidence="16">
    <location>
        <begin position="30"/>
        <end position="637"/>
    </location>
</feature>
<dbReference type="InterPro" id="IPR017441">
    <property type="entry name" value="Protein_kinase_ATP_BS"/>
</dbReference>
<keyword evidence="3" id="KW-0723">Serine/threonine-protein kinase</keyword>
<keyword evidence="19" id="KW-1185">Reference proteome</keyword>
<evidence type="ECO:0000256" key="10">
    <source>
        <dbReference type="ARBA" id="ARBA00022989"/>
    </source>
</evidence>
<dbReference type="CDD" id="cd14066">
    <property type="entry name" value="STKc_IRAK"/>
    <property type="match status" value="1"/>
</dbReference>
<evidence type="ECO:0000256" key="12">
    <source>
        <dbReference type="ARBA" id="ARBA00023180"/>
    </source>
</evidence>
<dbReference type="PROSITE" id="PS50011">
    <property type="entry name" value="PROTEIN_KINASE_DOM"/>
    <property type="match status" value="1"/>
</dbReference>
<name>A0AAN7EAX4_QUERU</name>
<evidence type="ECO:0000256" key="2">
    <source>
        <dbReference type="ARBA" id="ARBA00012513"/>
    </source>
</evidence>
<comment type="subcellular location">
    <subcellularLocation>
        <location evidence="1">Membrane</location>
        <topology evidence="1">Single-pass type I membrane protein</topology>
    </subcellularLocation>
</comment>
<keyword evidence="7 15" id="KW-0547">Nucleotide-binding</keyword>
<dbReference type="InterPro" id="IPR008271">
    <property type="entry name" value="Ser/Thr_kinase_AS"/>
</dbReference>
<dbReference type="GO" id="GO:0004674">
    <property type="term" value="F:protein serine/threonine kinase activity"/>
    <property type="evidence" value="ECO:0007669"/>
    <property type="project" value="UniProtKB-KW"/>
</dbReference>
<protein>
    <recommendedName>
        <fullName evidence="2">non-specific serine/threonine protein kinase</fullName>
        <ecNumber evidence="2">2.7.11.1</ecNumber>
    </recommendedName>
</protein>
<keyword evidence="5" id="KW-0812">Transmembrane</keyword>
<evidence type="ECO:0000313" key="18">
    <source>
        <dbReference type="EMBL" id="KAK4566801.1"/>
    </source>
</evidence>
<evidence type="ECO:0000259" key="17">
    <source>
        <dbReference type="PROSITE" id="PS50011"/>
    </source>
</evidence>
<accession>A0AAN7EAX4</accession>
<dbReference type="EMBL" id="JAXUIC010000010">
    <property type="protein sequence ID" value="KAK4566801.1"/>
    <property type="molecule type" value="Genomic_DNA"/>
</dbReference>
<feature type="binding site" evidence="15">
    <location>
        <position position="362"/>
    </location>
    <ligand>
        <name>ATP</name>
        <dbReference type="ChEBI" id="CHEBI:30616"/>
    </ligand>
</feature>
<dbReference type="Pfam" id="PF13947">
    <property type="entry name" value="GUB_WAK_bind"/>
    <property type="match status" value="1"/>
</dbReference>
<feature type="signal peptide" evidence="16">
    <location>
        <begin position="1"/>
        <end position="29"/>
    </location>
</feature>
<keyword evidence="4" id="KW-0808">Transferase</keyword>
<keyword evidence="12" id="KW-0325">Glycoprotein</keyword>
<dbReference type="GO" id="GO:0030247">
    <property type="term" value="F:polysaccharide binding"/>
    <property type="evidence" value="ECO:0007669"/>
    <property type="project" value="InterPro"/>
</dbReference>
<evidence type="ECO:0000256" key="13">
    <source>
        <dbReference type="ARBA" id="ARBA00047899"/>
    </source>
</evidence>
<evidence type="ECO:0000256" key="1">
    <source>
        <dbReference type="ARBA" id="ARBA00004479"/>
    </source>
</evidence>
<organism evidence="18 19">
    <name type="scientific">Quercus rubra</name>
    <name type="common">Northern red oak</name>
    <name type="synonym">Quercus borealis</name>
    <dbReference type="NCBI Taxonomy" id="3512"/>
    <lineage>
        <taxon>Eukaryota</taxon>
        <taxon>Viridiplantae</taxon>
        <taxon>Streptophyta</taxon>
        <taxon>Embryophyta</taxon>
        <taxon>Tracheophyta</taxon>
        <taxon>Spermatophyta</taxon>
        <taxon>Magnoliopsida</taxon>
        <taxon>eudicotyledons</taxon>
        <taxon>Gunneridae</taxon>
        <taxon>Pentapetalae</taxon>
        <taxon>rosids</taxon>
        <taxon>fabids</taxon>
        <taxon>Fagales</taxon>
        <taxon>Fagaceae</taxon>
        <taxon>Quercus</taxon>
    </lineage>
</organism>
<comment type="catalytic activity">
    <reaction evidence="14">
        <text>L-seryl-[protein] + ATP = O-phospho-L-seryl-[protein] + ADP + H(+)</text>
        <dbReference type="Rhea" id="RHEA:17989"/>
        <dbReference type="Rhea" id="RHEA-COMP:9863"/>
        <dbReference type="Rhea" id="RHEA-COMP:11604"/>
        <dbReference type="ChEBI" id="CHEBI:15378"/>
        <dbReference type="ChEBI" id="CHEBI:29999"/>
        <dbReference type="ChEBI" id="CHEBI:30616"/>
        <dbReference type="ChEBI" id="CHEBI:83421"/>
        <dbReference type="ChEBI" id="CHEBI:456216"/>
        <dbReference type="EC" id="2.7.11.1"/>
    </reaction>
</comment>
<keyword evidence="9 15" id="KW-0067">ATP-binding</keyword>
<dbReference type="GO" id="GO:0016020">
    <property type="term" value="C:membrane"/>
    <property type="evidence" value="ECO:0007669"/>
    <property type="project" value="UniProtKB-SubCell"/>
</dbReference>
<dbReference type="PANTHER" id="PTHR27009">
    <property type="entry name" value="RUST RESISTANCE KINASE LR10-RELATED"/>
    <property type="match status" value="1"/>
</dbReference>
<dbReference type="InterPro" id="IPR045874">
    <property type="entry name" value="LRK10/LRL21-25-like"/>
</dbReference>
<dbReference type="PROSITE" id="PS00107">
    <property type="entry name" value="PROTEIN_KINASE_ATP"/>
    <property type="match status" value="1"/>
</dbReference>
<dbReference type="FunFam" id="1.10.510.10:FF:000590">
    <property type="entry name" value="PR5-like receptor kinase"/>
    <property type="match status" value="1"/>
</dbReference>
<sequence length="637" mass="70560">MHPHLFPTIKLSLMIVTITLIHFPTSLLADNEQYPTCEAPFYCGNLVNLSYPFWGSYRPNYCGHPSFQLDCSSNVPQINITNINFGVLQIINSPRILKVARTYHLESWELFCPAAFVNTSIDNNLFSYIPSVDTNLTLYYNCSTPLDDLPNIVSLQFGCDINSSTESEFISYYVQTSETSGSEFSNLTGACDYWVKVPVLQSAVTPATYNAVIAAIDNGFMLGWDASNSECDTCLKAGGLCGSDPTTSSFACHCSNGTFPSGCSTVTRSIAAAVLGIIVVCIIICCLRREQLSKALIFRRTARKNDENANALILNYGSLAPKHYSYSEIKKMTNSFINKLGQGGYSSVYKGKLPDGKLVAVKVLSESKGNGEDFINEVASISRTSHVNIVTLLGFSCEKNKRALIYEFMPNGSLDKFIYHHDSSATNCRLEWETLYKIAIDVARGLEYLHRGCSTRILHFDIKPQNILLDEDFNPKISDFGLAKLCQRKDSIVSMLGLRGTVGYIAPEVFSRNFGGVSRKSDVYSYGMLVLEMVGGRKNFDNGVSNSSEKYFPDWIYKDLELGMGGRTYGVMTVEEQETTRKMILVSLWCIQTNPSDRPSMNKVVEMLEGTLHSLQIPPKPFLCSPKGSPVDSSTTS</sequence>
<keyword evidence="8" id="KW-0418">Kinase</keyword>
<reference evidence="18 19" key="1">
    <citation type="journal article" date="2023" name="G3 (Bethesda)">
        <title>A haplotype-resolved chromosome-scale genome for Quercus rubra L. provides insights into the genetics of adaptive traits for red oak species.</title>
        <authorList>
            <person name="Kapoor B."/>
            <person name="Jenkins J."/>
            <person name="Schmutz J."/>
            <person name="Zhebentyayeva T."/>
            <person name="Kuelheim C."/>
            <person name="Coggeshall M."/>
            <person name="Heim C."/>
            <person name="Lasky J.R."/>
            <person name="Leites L."/>
            <person name="Islam-Faridi N."/>
            <person name="Romero-Severson J."/>
            <person name="DeLeo V.L."/>
            <person name="Lucas S.M."/>
            <person name="Lazic D."/>
            <person name="Gailing O."/>
            <person name="Carlson J."/>
            <person name="Staton M."/>
        </authorList>
    </citation>
    <scope>NUCLEOTIDE SEQUENCE [LARGE SCALE GENOMIC DNA]</scope>
    <source>
        <strain evidence="18">Pseudo-F2</strain>
    </source>
</reference>
<gene>
    <name evidence="18" type="ORF">RGQ29_002880</name>
</gene>
<dbReference type="Proteomes" id="UP001324115">
    <property type="component" value="Unassembled WGS sequence"/>
</dbReference>
<dbReference type="InterPro" id="IPR032872">
    <property type="entry name" value="WAK_assoc_C"/>
</dbReference>
<evidence type="ECO:0000256" key="15">
    <source>
        <dbReference type="PROSITE-ProRule" id="PRU10141"/>
    </source>
</evidence>
<dbReference type="Gene3D" id="1.10.510.10">
    <property type="entry name" value="Transferase(Phosphotransferase) domain 1"/>
    <property type="match status" value="1"/>
</dbReference>
<keyword evidence="10" id="KW-1133">Transmembrane helix</keyword>
<dbReference type="AlphaFoldDB" id="A0AAN7EAX4"/>
<dbReference type="InterPro" id="IPR000719">
    <property type="entry name" value="Prot_kinase_dom"/>
</dbReference>
<evidence type="ECO:0000256" key="14">
    <source>
        <dbReference type="ARBA" id="ARBA00048679"/>
    </source>
</evidence>
<dbReference type="Pfam" id="PF14380">
    <property type="entry name" value="WAK_assoc"/>
    <property type="match status" value="1"/>
</dbReference>
<evidence type="ECO:0000256" key="16">
    <source>
        <dbReference type="SAM" id="SignalP"/>
    </source>
</evidence>
<dbReference type="Pfam" id="PF00069">
    <property type="entry name" value="Pkinase"/>
    <property type="match status" value="1"/>
</dbReference>
<dbReference type="InterPro" id="IPR025287">
    <property type="entry name" value="WAK_GUB"/>
</dbReference>
<dbReference type="PROSITE" id="PS00108">
    <property type="entry name" value="PROTEIN_KINASE_ST"/>
    <property type="match status" value="1"/>
</dbReference>
<feature type="domain" description="Protein kinase" evidence="17">
    <location>
        <begin position="334"/>
        <end position="623"/>
    </location>
</feature>
<keyword evidence="11" id="KW-0472">Membrane</keyword>
<dbReference type="InterPro" id="IPR011009">
    <property type="entry name" value="Kinase-like_dom_sf"/>
</dbReference>
<evidence type="ECO:0000256" key="5">
    <source>
        <dbReference type="ARBA" id="ARBA00022692"/>
    </source>
</evidence>
<evidence type="ECO:0000256" key="7">
    <source>
        <dbReference type="ARBA" id="ARBA00022741"/>
    </source>
</evidence>
<keyword evidence="6 16" id="KW-0732">Signal</keyword>
<evidence type="ECO:0000256" key="8">
    <source>
        <dbReference type="ARBA" id="ARBA00022777"/>
    </source>
</evidence>
<dbReference type="FunFam" id="3.30.200.20:FF:000178">
    <property type="entry name" value="serine/threonine-protein kinase PBS1-like"/>
    <property type="match status" value="1"/>
</dbReference>
<evidence type="ECO:0000256" key="3">
    <source>
        <dbReference type="ARBA" id="ARBA00022527"/>
    </source>
</evidence>
<proteinExistence type="predicted"/>
<dbReference type="Gene3D" id="3.30.200.20">
    <property type="entry name" value="Phosphorylase Kinase, domain 1"/>
    <property type="match status" value="1"/>
</dbReference>
<evidence type="ECO:0000313" key="19">
    <source>
        <dbReference type="Proteomes" id="UP001324115"/>
    </source>
</evidence>
<comment type="catalytic activity">
    <reaction evidence="13">
        <text>L-threonyl-[protein] + ATP = O-phospho-L-threonyl-[protein] + ADP + H(+)</text>
        <dbReference type="Rhea" id="RHEA:46608"/>
        <dbReference type="Rhea" id="RHEA-COMP:11060"/>
        <dbReference type="Rhea" id="RHEA-COMP:11605"/>
        <dbReference type="ChEBI" id="CHEBI:15378"/>
        <dbReference type="ChEBI" id="CHEBI:30013"/>
        <dbReference type="ChEBI" id="CHEBI:30616"/>
        <dbReference type="ChEBI" id="CHEBI:61977"/>
        <dbReference type="ChEBI" id="CHEBI:456216"/>
        <dbReference type="EC" id="2.7.11.1"/>
    </reaction>
</comment>
<comment type="caution">
    <text evidence="18">The sequence shown here is derived from an EMBL/GenBank/DDBJ whole genome shotgun (WGS) entry which is preliminary data.</text>
</comment>